<sequence length="127" mass="14553">MKSQLRTKIKEHIDYLAKDWPFRSIDIHDNNPYWWTSVQTWDLEYQPLKVGCLSHNSSLALPDSESDKEGAITDSAVFPIKYAPDHLGSFSVVGRFSGQSAHSSMCHIGQLRKKVSRPWYVFIVSLQ</sequence>
<dbReference type="AlphaFoldDB" id="K9FAZ6"/>
<dbReference type="VEuPathDB" id="FungiDB:PDIP_79540"/>
<dbReference type="Proteomes" id="UP000009886">
    <property type="component" value="Unassembled WGS sequence"/>
</dbReference>
<proteinExistence type="predicted"/>
<gene>
    <name evidence="1" type="ORF">PDIP_79540</name>
</gene>
<name>K9FAZ6_PEND1</name>
<protein>
    <submittedName>
        <fullName evidence="1">Uncharacterized protein</fullName>
    </submittedName>
</protein>
<accession>K9FAZ6</accession>
<organism evidence="1 2">
    <name type="scientific">Penicillium digitatum (strain Pd1 / CECT 20795)</name>
    <name type="common">Green mold</name>
    <dbReference type="NCBI Taxonomy" id="1170230"/>
    <lineage>
        <taxon>Eukaryota</taxon>
        <taxon>Fungi</taxon>
        <taxon>Dikarya</taxon>
        <taxon>Ascomycota</taxon>
        <taxon>Pezizomycotina</taxon>
        <taxon>Eurotiomycetes</taxon>
        <taxon>Eurotiomycetidae</taxon>
        <taxon>Eurotiales</taxon>
        <taxon>Aspergillaceae</taxon>
        <taxon>Penicillium</taxon>
    </lineage>
</organism>
<reference evidence="2" key="1">
    <citation type="journal article" date="2012" name="BMC Genomics">
        <title>Genome sequence of the necrotrophic fungus Penicillium digitatum, the main postharvest pathogen of citrus.</title>
        <authorList>
            <person name="Marcet-Houben M."/>
            <person name="Ballester A.-R."/>
            <person name="de la Fuente B."/>
            <person name="Harries E."/>
            <person name="Marcos J.F."/>
            <person name="Gonzalez-Candelas L."/>
            <person name="Gabaldon T."/>
        </authorList>
    </citation>
    <scope>NUCLEOTIDE SEQUENCE [LARGE SCALE GENOMIC DNA]</scope>
    <source>
        <strain evidence="2">Pd1 / CECT 20795</strain>
    </source>
</reference>
<evidence type="ECO:0000313" key="1">
    <source>
        <dbReference type="EMBL" id="EKV06329.1"/>
    </source>
</evidence>
<dbReference type="HOGENOM" id="CLU_1971286_0_0_1"/>
<dbReference type="KEGG" id="pdp:PDIP_79540"/>
<evidence type="ECO:0000313" key="2">
    <source>
        <dbReference type="Proteomes" id="UP000009886"/>
    </source>
</evidence>
<dbReference type="EMBL" id="AKCU01000481">
    <property type="protein sequence ID" value="EKV06329.1"/>
    <property type="molecule type" value="Genomic_DNA"/>
</dbReference>
<comment type="caution">
    <text evidence="1">The sequence shown here is derived from an EMBL/GenBank/DDBJ whole genome shotgun (WGS) entry which is preliminary data.</text>
</comment>